<dbReference type="AlphaFoldDB" id="A0A1X0A294"/>
<evidence type="ECO:0000313" key="2">
    <source>
        <dbReference type="Proteomes" id="UP000192448"/>
    </source>
</evidence>
<protein>
    <submittedName>
        <fullName evidence="1">Uncharacterized protein</fullName>
    </submittedName>
</protein>
<proteinExistence type="predicted"/>
<comment type="caution">
    <text evidence="1">The sequence shown here is derived from an EMBL/GenBank/DDBJ whole genome shotgun (WGS) entry which is preliminary data.</text>
</comment>
<reference evidence="1 2" key="1">
    <citation type="submission" date="2017-02" db="EMBL/GenBank/DDBJ databases">
        <title>The new phylogeny of genus Mycobacterium.</title>
        <authorList>
            <person name="Tortoli E."/>
            <person name="Trovato A."/>
            <person name="Cirillo D.M."/>
        </authorList>
    </citation>
    <scope>NUCLEOTIDE SEQUENCE [LARGE SCALE GENOMIC DNA]</scope>
    <source>
        <strain evidence="1 2">RW6</strain>
    </source>
</reference>
<dbReference type="Proteomes" id="UP000192448">
    <property type="component" value="Unassembled WGS sequence"/>
</dbReference>
<keyword evidence="2" id="KW-1185">Reference proteome</keyword>
<sequence length="135" mass="14006">MVDSADPQRPTVSERADSSLRALVDSVVATYLGKIADYPADAVVADVLVCDGDLVVAAEELGCVTVGELSEKLLLMAVRPVAVSRLGDEALGRVIAGFTAAVYALDGDDEFTGAALVAYEDMVIACAERDLAGRS</sequence>
<name>A0A1X0A294_9MYCO</name>
<organism evidence="1 2">
    <name type="scientific">Mycobacterium aquaticum</name>
    <dbReference type="NCBI Taxonomy" id="1927124"/>
    <lineage>
        <taxon>Bacteria</taxon>
        <taxon>Bacillati</taxon>
        <taxon>Actinomycetota</taxon>
        <taxon>Actinomycetes</taxon>
        <taxon>Mycobacteriales</taxon>
        <taxon>Mycobacteriaceae</taxon>
        <taxon>Mycobacterium</taxon>
    </lineage>
</organism>
<dbReference type="EMBL" id="MVHF01000058">
    <property type="protein sequence ID" value="ORA24169.1"/>
    <property type="molecule type" value="Genomic_DNA"/>
</dbReference>
<evidence type="ECO:0000313" key="1">
    <source>
        <dbReference type="EMBL" id="ORA24169.1"/>
    </source>
</evidence>
<gene>
    <name evidence="1" type="ORF">BST13_34490</name>
</gene>
<accession>A0A1X0A294</accession>